<dbReference type="Proteomes" id="UP000249915">
    <property type="component" value="Unassembled WGS sequence"/>
</dbReference>
<accession>A0A2V4AKX9</accession>
<evidence type="ECO:0000313" key="1">
    <source>
        <dbReference type="EMBL" id="PXY20862.1"/>
    </source>
</evidence>
<name>A0A2V4AKX9_9PSEU</name>
<gene>
    <name evidence="1" type="ORF">BAY60_25495</name>
</gene>
<dbReference type="OrthoDB" id="4296776at2"/>
<keyword evidence="2" id="KW-1185">Reference proteome</keyword>
<proteinExistence type="predicted"/>
<reference evidence="1 2" key="1">
    <citation type="submission" date="2016-07" db="EMBL/GenBank/DDBJ databases">
        <title>Draft genome sequence of Prauserella muralis DSM 45305, isolated from a mould-covered wall in an indoor environment.</title>
        <authorList>
            <person name="Ruckert C."/>
            <person name="Albersmeier A."/>
            <person name="Jiang C.-L."/>
            <person name="Jiang Y."/>
            <person name="Kalinowski J."/>
            <person name="Schneider O."/>
            <person name="Winkler A."/>
            <person name="Zotchev S.B."/>
        </authorList>
    </citation>
    <scope>NUCLEOTIDE SEQUENCE [LARGE SCALE GENOMIC DNA]</scope>
    <source>
        <strain evidence="1 2">DSM 45305</strain>
    </source>
</reference>
<sequence length="59" mass="6330">MTVLISHDRAPSPGDLRQLARGDVVELAPSAPGRHDWPSLLSAITTAVARGADVVWRRS</sequence>
<organism evidence="1 2">
    <name type="scientific">Prauserella muralis</name>
    <dbReference type="NCBI Taxonomy" id="588067"/>
    <lineage>
        <taxon>Bacteria</taxon>
        <taxon>Bacillati</taxon>
        <taxon>Actinomycetota</taxon>
        <taxon>Actinomycetes</taxon>
        <taxon>Pseudonocardiales</taxon>
        <taxon>Pseudonocardiaceae</taxon>
        <taxon>Prauserella</taxon>
    </lineage>
</organism>
<dbReference type="AlphaFoldDB" id="A0A2V4AKX9"/>
<comment type="caution">
    <text evidence="1">The sequence shown here is derived from an EMBL/GenBank/DDBJ whole genome shotgun (WGS) entry which is preliminary data.</text>
</comment>
<evidence type="ECO:0000313" key="2">
    <source>
        <dbReference type="Proteomes" id="UP000249915"/>
    </source>
</evidence>
<protein>
    <submittedName>
        <fullName evidence="1">Uncharacterized protein</fullName>
    </submittedName>
</protein>
<dbReference type="EMBL" id="MASW01000006">
    <property type="protein sequence ID" value="PXY20862.1"/>
    <property type="molecule type" value="Genomic_DNA"/>
</dbReference>